<sequence length="404" mass="45771">MKNLFIVFIAIMSFAGCQSGKESMHDLIADRLARSAEQYALMAASLRDQPDKLPRSTDAAGNLITSGPNWWCSGYFPGSLWYLYEYSDNEKVLEDARHYTARVEAVKNDRSQHDIGLMLYCSFGNGYRLTGDTAYRDVLLTGAESLSSRFNPKVGCIQSWNENKERGWQYPVIIDNMMCLELLLWASKESGDPKYGNQCISHAEVTIRNHFRPDYSSYHVVSYDTITGQADKKNTHQGFSDDSAWARGQAWGLYGYTMMYRETHKPEFLEQATHIAAFLLNHPHLPADKIPYWDFNAPDIPASRRDASSAAIMASALVELSGYVDEKSAQTYLEVAQTQIRTLSSAEYFAETGTNGYFILKHSVGHLPANSEVDVPLTYADYYYIEALTRYQKLLDKNTLKQPF</sequence>
<dbReference type="AlphaFoldDB" id="A0A5M8NYB6"/>
<dbReference type="PROSITE" id="PS51257">
    <property type="entry name" value="PROKAR_LIPOPROTEIN"/>
    <property type="match status" value="1"/>
</dbReference>
<feature type="binding site" evidence="4">
    <location>
        <position position="175"/>
    </location>
    <ligand>
        <name>substrate</name>
    </ligand>
</feature>
<dbReference type="EMBL" id="SNRX01000079">
    <property type="protein sequence ID" value="KAA6300459.1"/>
    <property type="molecule type" value="Genomic_DNA"/>
</dbReference>
<dbReference type="PANTHER" id="PTHR36845:SF1">
    <property type="entry name" value="HYDROLASE, PUTATIVE (AFU_ORTHOLOGUE AFUA_7G05090)-RELATED"/>
    <property type="match status" value="1"/>
</dbReference>
<name>A0A5M8NYB6_9BACT</name>
<evidence type="ECO:0000313" key="6">
    <source>
        <dbReference type="Proteomes" id="UP000324575"/>
    </source>
</evidence>
<dbReference type="Pfam" id="PF07470">
    <property type="entry name" value="Glyco_hydro_88"/>
    <property type="match status" value="1"/>
</dbReference>
<dbReference type="GO" id="GO:0052757">
    <property type="term" value="F:chondroitin hydrolase activity"/>
    <property type="evidence" value="ECO:0007669"/>
    <property type="project" value="TreeGrafter"/>
</dbReference>
<feature type="binding site" evidence="4">
    <location>
        <position position="247"/>
    </location>
    <ligand>
        <name>substrate</name>
    </ligand>
</feature>
<dbReference type="SUPFAM" id="SSF48208">
    <property type="entry name" value="Six-hairpin glycosidases"/>
    <property type="match status" value="1"/>
</dbReference>
<evidence type="ECO:0000256" key="3">
    <source>
        <dbReference type="PIRSR" id="PIRSR610905-1"/>
    </source>
</evidence>
<evidence type="ECO:0000313" key="5">
    <source>
        <dbReference type="EMBL" id="KAA6300459.1"/>
    </source>
</evidence>
<dbReference type="EC" id="3.2.1.179" evidence="5"/>
<feature type="binding site" evidence="4">
    <location>
        <position position="251"/>
    </location>
    <ligand>
        <name>substrate</name>
    </ligand>
</feature>
<comment type="similarity">
    <text evidence="2">Belongs to the glycosyl hydrolase 88 family.</text>
</comment>
<feature type="active site" description="Proton donor" evidence="3">
    <location>
        <position position="175"/>
    </location>
</feature>
<gene>
    <name evidence="5" type="ORF">EZS26_003400</name>
</gene>
<dbReference type="PANTHER" id="PTHR36845">
    <property type="entry name" value="HYDROLASE, PUTATIVE (AFU_ORTHOLOGUE AFUA_7G05090)-RELATED"/>
    <property type="match status" value="1"/>
</dbReference>
<comment type="caution">
    <text evidence="5">The sequence shown here is derived from an EMBL/GenBank/DDBJ whole genome shotgun (WGS) entry which is preliminary data.</text>
</comment>
<feature type="active site" description="Nucleophile" evidence="3">
    <location>
        <position position="114"/>
    </location>
</feature>
<feature type="binding site" evidence="4">
    <location>
        <position position="114"/>
    </location>
    <ligand>
        <name>substrate</name>
    </ligand>
</feature>
<dbReference type="InterPro" id="IPR010905">
    <property type="entry name" value="Glyco_hydro_88"/>
</dbReference>
<dbReference type="GO" id="GO:0000272">
    <property type="term" value="P:polysaccharide catabolic process"/>
    <property type="evidence" value="ECO:0007669"/>
    <property type="project" value="TreeGrafter"/>
</dbReference>
<proteinExistence type="inferred from homology"/>
<keyword evidence="1 5" id="KW-0378">Hydrolase</keyword>
<dbReference type="Proteomes" id="UP000324575">
    <property type="component" value="Unassembled WGS sequence"/>
</dbReference>
<dbReference type="Gene3D" id="1.50.10.10">
    <property type="match status" value="1"/>
</dbReference>
<keyword evidence="5" id="KW-0326">Glycosidase</keyword>
<evidence type="ECO:0000256" key="4">
    <source>
        <dbReference type="PIRSR" id="PIRSR610905-2"/>
    </source>
</evidence>
<protein>
    <submittedName>
        <fullName evidence="5">Unsaturated glucuronyl hydrolase</fullName>
        <ecNumber evidence="5">3.2.1.179</ecNumber>
    </submittedName>
</protein>
<accession>A0A5M8NYB6</accession>
<organism evidence="5 6">
    <name type="scientific">Candidatus Ordinivivax streblomastigis</name>
    <dbReference type="NCBI Taxonomy" id="2540710"/>
    <lineage>
        <taxon>Bacteria</taxon>
        <taxon>Pseudomonadati</taxon>
        <taxon>Bacteroidota</taxon>
        <taxon>Bacteroidia</taxon>
        <taxon>Bacteroidales</taxon>
        <taxon>Candidatus Ordinivivax</taxon>
    </lineage>
</organism>
<reference evidence="5 6" key="1">
    <citation type="submission" date="2019-03" db="EMBL/GenBank/DDBJ databases">
        <title>Single cell metagenomics reveals metabolic interactions within the superorganism composed of flagellate Streblomastix strix and complex community of Bacteroidetes bacteria on its surface.</title>
        <authorList>
            <person name="Treitli S.C."/>
            <person name="Kolisko M."/>
            <person name="Husnik F."/>
            <person name="Keeling P."/>
            <person name="Hampl V."/>
        </authorList>
    </citation>
    <scope>NUCLEOTIDE SEQUENCE [LARGE SCALE GENOMIC DNA]</scope>
    <source>
        <strain evidence="5">St1</strain>
    </source>
</reference>
<feature type="binding site" evidence="4">
    <location>
        <position position="235"/>
    </location>
    <ligand>
        <name>substrate</name>
    </ligand>
</feature>
<dbReference type="InterPro" id="IPR012341">
    <property type="entry name" value="6hp_glycosidase-like_sf"/>
</dbReference>
<evidence type="ECO:0000256" key="1">
    <source>
        <dbReference type="ARBA" id="ARBA00022801"/>
    </source>
</evidence>
<dbReference type="InterPro" id="IPR008928">
    <property type="entry name" value="6-hairpin_glycosidase_sf"/>
</dbReference>
<dbReference type="InterPro" id="IPR052369">
    <property type="entry name" value="UG_Glycosaminoglycan_Hydrolase"/>
</dbReference>
<evidence type="ECO:0000256" key="2">
    <source>
        <dbReference type="ARBA" id="ARBA00038358"/>
    </source>
</evidence>